<feature type="non-terminal residue" evidence="2">
    <location>
        <position position="1"/>
    </location>
</feature>
<dbReference type="Proteomes" id="UP000664658">
    <property type="component" value="Unassembled WGS sequence"/>
</dbReference>
<evidence type="ECO:0000313" key="3">
    <source>
        <dbReference type="Proteomes" id="UP000664658"/>
    </source>
</evidence>
<dbReference type="Gene3D" id="3.40.50.800">
    <property type="entry name" value="Anticodon-binding domain"/>
    <property type="match status" value="1"/>
</dbReference>
<evidence type="ECO:0000313" key="2">
    <source>
        <dbReference type="EMBL" id="MBO1109974.1"/>
    </source>
</evidence>
<evidence type="ECO:0000256" key="1">
    <source>
        <dbReference type="ARBA" id="ARBA00022840"/>
    </source>
</evidence>
<dbReference type="GO" id="GO:0006418">
    <property type="term" value="P:tRNA aminoacylation for protein translation"/>
    <property type="evidence" value="ECO:0007669"/>
    <property type="project" value="UniProtKB-ARBA"/>
</dbReference>
<dbReference type="SUPFAM" id="SSF52954">
    <property type="entry name" value="Class II aaRS ABD-related"/>
    <property type="match status" value="1"/>
</dbReference>
<accession>A0A8I2B3G7</accession>
<reference evidence="2" key="1">
    <citation type="submission" date="2021-03" db="EMBL/GenBank/DDBJ databases">
        <title>Plesiomonas shigelloides zfcc0051, isolated from zebrafish feces.</title>
        <authorList>
            <person name="Vanderhoek Z."/>
            <person name="Gaulke C."/>
        </authorList>
    </citation>
    <scope>NUCLEOTIDE SEQUENCE</scope>
    <source>
        <strain evidence="2">Zfcc0051</strain>
    </source>
</reference>
<keyword evidence="2" id="KW-0436">Ligase</keyword>
<dbReference type="EMBL" id="JAFNAA010000142">
    <property type="protein sequence ID" value="MBO1109974.1"/>
    <property type="molecule type" value="Genomic_DNA"/>
</dbReference>
<dbReference type="EC" id="6.1.1.21" evidence="2"/>
<dbReference type="AlphaFoldDB" id="A0A8I2B3G7"/>
<dbReference type="GO" id="GO:0005524">
    <property type="term" value="F:ATP binding"/>
    <property type="evidence" value="ECO:0007669"/>
    <property type="project" value="UniProtKB-KW"/>
</dbReference>
<organism evidence="2 3">
    <name type="scientific">Plesiomonas shigelloides</name>
    <name type="common">Aeromonas shigelloides</name>
    <dbReference type="NCBI Taxonomy" id="703"/>
    <lineage>
        <taxon>Bacteria</taxon>
        <taxon>Pseudomonadati</taxon>
        <taxon>Pseudomonadota</taxon>
        <taxon>Gammaproteobacteria</taxon>
        <taxon>Enterobacterales</taxon>
        <taxon>Enterobacteriaceae</taxon>
        <taxon>Plesiomonas</taxon>
    </lineage>
</organism>
<keyword evidence="1" id="KW-0547">Nucleotide-binding</keyword>
<dbReference type="InterPro" id="IPR036621">
    <property type="entry name" value="Anticodon-bd_dom_sf"/>
</dbReference>
<dbReference type="GO" id="GO:0004821">
    <property type="term" value="F:histidine-tRNA ligase activity"/>
    <property type="evidence" value="ECO:0007669"/>
    <property type="project" value="UniProtKB-EC"/>
</dbReference>
<keyword evidence="1" id="KW-0067">ATP-binding</keyword>
<name>A0A8I2B3G7_PLESH</name>
<sequence length="97" mass="10392">ATTSVGLGRGLERLVLLVQTVNQSIEIKNPGDMYVVAAGEGTLTAAMCLAENRRDLRPELNIMTHCGGGNFKKQFKRAEKVGAQYARVLGESEIATG</sequence>
<proteinExistence type="predicted"/>
<protein>
    <submittedName>
        <fullName evidence="2">Histidine--tRNA ligase</fullName>
        <ecNumber evidence="2">6.1.1.21</ecNumber>
    </submittedName>
</protein>
<comment type="caution">
    <text evidence="2">The sequence shown here is derived from an EMBL/GenBank/DDBJ whole genome shotgun (WGS) entry which is preliminary data.</text>
</comment>
<gene>
    <name evidence="2" type="primary">hisS</name>
    <name evidence="2" type="ORF">J2R62_17650</name>
</gene>